<feature type="region of interest" description="Disordered" evidence="1">
    <location>
        <begin position="189"/>
        <end position="218"/>
    </location>
</feature>
<dbReference type="EMBL" id="CP099419">
    <property type="protein sequence ID" value="USW49977.1"/>
    <property type="molecule type" value="Genomic_DNA"/>
</dbReference>
<name>A0A9Q9AQ15_9PEZI</name>
<sequence length="579" mass="65504">MTARNQEKRDLPDISTVLRAIDEDKEERSDKASQMRLLRELVLWKYQKGVPADEVEAITERLRNKLNRDVNNYAPYILGKGKRPKSQTVTDLFKIGSTIFKSEYLDRMSAFDQHDADSDSEGADQRPESEAGSQDEYQPPDLRYSSHGQRKDSLVGADIEDSRKRKRGDSYLELVPKSSDATTALKLKLSGGFKQPQPRKDGNLTVPTDRATNGELNVVPSTSLPTVRVKPEHQQLSSPEGPVATRTSQPVPNQTLQEHTPVIPPTDEPARPTEIVITPDENWVQAQMKKIESNIWHATLSYLQEHNMSEDAEADFVDGPAEPLRDLYQVIFGKSWQVVIFKFRNDSVRLEQAFVVMALFGASIYRQVFKKKLPWDLQGEVQDVLGKNQKYFDAVMRDFGQQPEAALRYMVGKQAADAEFQETTMAQYAQELVGSSMLHIQPHLRKLSRKKTPTKSIRYKNWHQYLEKAFEAAILLKQIMESSSLGPFTLKWPKAGDELDLEQHRLQFELDEPESARQVIAHAVLPMIARIVPSNDKLVYCRALVLNATIEDATAEAKVSHSGILLAAKQHLRTTCSIG</sequence>
<feature type="region of interest" description="Disordered" evidence="1">
    <location>
        <begin position="113"/>
        <end position="162"/>
    </location>
</feature>
<feature type="compositionally biased region" description="Basic and acidic residues" evidence="1">
    <location>
        <begin position="113"/>
        <end position="129"/>
    </location>
</feature>
<evidence type="ECO:0000313" key="2">
    <source>
        <dbReference type="EMBL" id="USW49977.1"/>
    </source>
</evidence>
<evidence type="ECO:0000256" key="1">
    <source>
        <dbReference type="SAM" id="MobiDB-lite"/>
    </source>
</evidence>
<dbReference type="Proteomes" id="UP001056384">
    <property type="component" value="Chromosome 2"/>
</dbReference>
<gene>
    <name evidence="2" type="ORF">Slin15195_G032960</name>
</gene>
<keyword evidence="3" id="KW-1185">Reference proteome</keyword>
<dbReference type="OrthoDB" id="3647071at2759"/>
<reference evidence="2" key="1">
    <citation type="submission" date="2022-06" db="EMBL/GenBank/DDBJ databases">
        <title>Complete genome sequences of two strains of the flax pathogen Septoria linicola.</title>
        <authorList>
            <person name="Lapalu N."/>
            <person name="Simon A."/>
            <person name="Demenou B."/>
            <person name="Paumier D."/>
            <person name="Guillot M.-P."/>
            <person name="Gout L."/>
            <person name="Valade R."/>
        </authorList>
    </citation>
    <scope>NUCLEOTIDE SEQUENCE</scope>
    <source>
        <strain evidence="2">SE15195</strain>
    </source>
</reference>
<organism evidence="2 3">
    <name type="scientific">Septoria linicola</name>
    <dbReference type="NCBI Taxonomy" id="215465"/>
    <lineage>
        <taxon>Eukaryota</taxon>
        <taxon>Fungi</taxon>
        <taxon>Dikarya</taxon>
        <taxon>Ascomycota</taxon>
        <taxon>Pezizomycotina</taxon>
        <taxon>Dothideomycetes</taxon>
        <taxon>Dothideomycetidae</taxon>
        <taxon>Mycosphaerellales</taxon>
        <taxon>Mycosphaerellaceae</taxon>
        <taxon>Septoria</taxon>
    </lineage>
</organism>
<protein>
    <submittedName>
        <fullName evidence="2">Uncharacterized protein</fullName>
    </submittedName>
</protein>
<dbReference type="AlphaFoldDB" id="A0A9Q9AQ15"/>
<accession>A0A9Q9AQ15</accession>
<proteinExistence type="predicted"/>
<evidence type="ECO:0000313" key="3">
    <source>
        <dbReference type="Proteomes" id="UP001056384"/>
    </source>
</evidence>